<keyword evidence="3 6" id="KW-0812">Transmembrane</keyword>
<feature type="domain" description="Cardiolipin synthase N-terminal" evidence="7">
    <location>
        <begin position="14"/>
        <end position="61"/>
    </location>
</feature>
<keyword evidence="9" id="KW-1185">Reference proteome</keyword>
<feature type="transmembrane region" description="Helical" evidence="6">
    <location>
        <begin position="6"/>
        <end position="27"/>
    </location>
</feature>
<accession>A0A7W3JV56</accession>
<name>A0A7W3JV56_9MICO</name>
<evidence type="ECO:0000313" key="8">
    <source>
        <dbReference type="EMBL" id="MBA8829730.1"/>
    </source>
</evidence>
<feature type="transmembrane region" description="Helical" evidence="6">
    <location>
        <begin position="39"/>
        <end position="59"/>
    </location>
</feature>
<dbReference type="RefSeq" id="WP_182485160.1">
    <property type="nucleotide sequence ID" value="NZ_JACGWU010000007.1"/>
</dbReference>
<protein>
    <recommendedName>
        <fullName evidence="7">Cardiolipin synthase N-terminal domain-containing protein</fullName>
    </recommendedName>
</protein>
<dbReference type="Pfam" id="PF13396">
    <property type="entry name" value="PLDc_N"/>
    <property type="match status" value="1"/>
</dbReference>
<dbReference type="AlphaFoldDB" id="A0A7W3JV56"/>
<dbReference type="InterPro" id="IPR027379">
    <property type="entry name" value="CLS_N"/>
</dbReference>
<dbReference type="EMBL" id="JACGWU010000007">
    <property type="protein sequence ID" value="MBA8829730.1"/>
    <property type="molecule type" value="Genomic_DNA"/>
</dbReference>
<sequence>METFAIVAAILAGALYLATITYVITQITRTSGLNPTEKAIWVVAILTFPLVGTIVWFVLGPHPFGIRVGDPTLK</sequence>
<evidence type="ECO:0000256" key="5">
    <source>
        <dbReference type="ARBA" id="ARBA00023136"/>
    </source>
</evidence>
<dbReference type="GO" id="GO:0005886">
    <property type="term" value="C:plasma membrane"/>
    <property type="evidence" value="ECO:0007669"/>
    <property type="project" value="UniProtKB-SubCell"/>
</dbReference>
<comment type="subcellular location">
    <subcellularLocation>
        <location evidence="1">Cell membrane</location>
        <topology evidence="1">Multi-pass membrane protein</topology>
    </subcellularLocation>
</comment>
<proteinExistence type="predicted"/>
<keyword evidence="2" id="KW-1003">Cell membrane</keyword>
<evidence type="ECO:0000259" key="7">
    <source>
        <dbReference type="Pfam" id="PF13396"/>
    </source>
</evidence>
<evidence type="ECO:0000256" key="3">
    <source>
        <dbReference type="ARBA" id="ARBA00022692"/>
    </source>
</evidence>
<reference evidence="8 9" key="1">
    <citation type="submission" date="2020-07" db="EMBL/GenBank/DDBJ databases">
        <title>Sequencing the genomes of 1000 actinobacteria strains.</title>
        <authorList>
            <person name="Klenk H.-P."/>
        </authorList>
    </citation>
    <scope>NUCLEOTIDE SEQUENCE [LARGE SCALE GENOMIC DNA]</scope>
    <source>
        <strain evidence="8 9">DSM 23737</strain>
    </source>
</reference>
<evidence type="ECO:0000256" key="1">
    <source>
        <dbReference type="ARBA" id="ARBA00004651"/>
    </source>
</evidence>
<evidence type="ECO:0000256" key="2">
    <source>
        <dbReference type="ARBA" id="ARBA00022475"/>
    </source>
</evidence>
<dbReference type="Proteomes" id="UP000524237">
    <property type="component" value="Unassembled WGS sequence"/>
</dbReference>
<evidence type="ECO:0000256" key="4">
    <source>
        <dbReference type="ARBA" id="ARBA00022989"/>
    </source>
</evidence>
<keyword evidence="4 6" id="KW-1133">Transmembrane helix</keyword>
<comment type="caution">
    <text evidence="8">The sequence shown here is derived from an EMBL/GenBank/DDBJ whole genome shotgun (WGS) entry which is preliminary data.</text>
</comment>
<evidence type="ECO:0000256" key="6">
    <source>
        <dbReference type="SAM" id="Phobius"/>
    </source>
</evidence>
<keyword evidence="5 6" id="KW-0472">Membrane</keyword>
<organism evidence="8 9">
    <name type="scientific">Alpinimonas psychrophila</name>
    <dbReference type="NCBI Taxonomy" id="748908"/>
    <lineage>
        <taxon>Bacteria</taxon>
        <taxon>Bacillati</taxon>
        <taxon>Actinomycetota</taxon>
        <taxon>Actinomycetes</taxon>
        <taxon>Micrococcales</taxon>
        <taxon>Microbacteriaceae</taxon>
        <taxon>Alpinimonas</taxon>
    </lineage>
</organism>
<gene>
    <name evidence="8" type="ORF">FB555_001846</name>
</gene>
<evidence type="ECO:0000313" key="9">
    <source>
        <dbReference type="Proteomes" id="UP000524237"/>
    </source>
</evidence>